<dbReference type="PANTHER" id="PTHR43333:SF1">
    <property type="entry name" value="D-ISOMER SPECIFIC 2-HYDROXYACID DEHYDROGENASE NAD-BINDING DOMAIN-CONTAINING PROTEIN"/>
    <property type="match status" value="1"/>
</dbReference>
<name>A0A089L8T3_PAEBO</name>
<keyword evidence="2 4" id="KW-0560">Oxidoreductase</keyword>
<evidence type="ECO:0000313" key="7">
    <source>
        <dbReference type="EMBL" id="AIQ56490.1"/>
    </source>
</evidence>
<gene>
    <name evidence="7" type="ORF">PBOR_05720</name>
</gene>
<dbReference type="SUPFAM" id="SSF51735">
    <property type="entry name" value="NAD(P)-binding Rossmann-fold domains"/>
    <property type="match status" value="1"/>
</dbReference>
<dbReference type="OrthoDB" id="9805416at2"/>
<sequence>MTKSIVCMQHLSSGQQELIRAAAPGYTLTLGDSRNPDLELLSGAEIIIGWGKGVSDTLLRQDSPLRWVQAWSAGVEKLPLEAMKERGILLTNASGVHAEPITAVIFSFMLMFTRNMHTAIRNQQNRRWHSDGQESELTGKTAVIAGTGSIGSETARIAKAFRMKTIGVSRSGRAAQGFDKVFTTGQLKDSVSEADFIINTLPITDETQGLFDADIFSAAKQGAYYINIGRGATTNTDDLISALNSGQLAGAGLDVFETEPLPEDHPLWGMEQVIMTPHCAGATDRYADRIVDIFTRNMKAYLESGSPSLNLVDYSRQY</sequence>
<dbReference type="InterPro" id="IPR036291">
    <property type="entry name" value="NAD(P)-bd_dom_sf"/>
</dbReference>
<keyword evidence="3" id="KW-0520">NAD</keyword>
<dbReference type="FunFam" id="3.40.50.720:FF:000363">
    <property type="entry name" value="D-isomer specific 2-hydroxyacid dehydrogenase"/>
    <property type="match status" value="1"/>
</dbReference>
<dbReference type="GO" id="GO:0016616">
    <property type="term" value="F:oxidoreductase activity, acting on the CH-OH group of donors, NAD or NADP as acceptor"/>
    <property type="evidence" value="ECO:0007669"/>
    <property type="project" value="InterPro"/>
</dbReference>
<evidence type="ECO:0000259" key="5">
    <source>
        <dbReference type="Pfam" id="PF00389"/>
    </source>
</evidence>
<dbReference type="InterPro" id="IPR006140">
    <property type="entry name" value="D-isomer_DH_NAD-bd"/>
</dbReference>
<accession>A0A089L8T3</accession>
<dbReference type="Proteomes" id="UP000029518">
    <property type="component" value="Chromosome"/>
</dbReference>
<dbReference type="InterPro" id="IPR006139">
    <property type="entry name" value="D-isomer_2_OHA_DH_cat_dom"/>
</dbReference>
<evidence type="ECO:0000313" key="8">
    <source>
        <dbReference type="Proteomes" id="UP000029518"/>
    </source>
</evidence>
<dbReference type="CDD" id="cd05300">
    <property type="entry name" value="2-Hacid_dh_1"/>
    <property type="match status" value="1"/>
</dbReference>
<dbReference type="Gene3D" id="3.40.50.720">
    <property type="entry name" value="NAD(P)-binding Rossmann-like Domain"/>
    <property type="match status" value="2"/>
</dbReference>
<comment type="similarity">
    <text evidence="1 4">Belongs to the D-isomer specific 2-hydroxyacid dehydrogenase family.</text>
</comment>
<dbReference type="HOGENOM" id="CLU_019796_1_0_9"/>
<reference evidence="7" key="1">
    <citation type="submission" date="2014-08" db="EMBL/GenBank/DDBJ databases">
        <title>Comparative genomics of the Paenibacillus odorifer group.</title>
        <authorList>
            <person name="den Bakker H.C."/>
            <person name="Tsai Y.-C.Y.-C."/>
            <person name="Martin N."/>
            <person name="Korlach J."/>
            <person name="Wiedmann M."/>
        </authorList>
    </citation>
    <scope>NUCLEOTIDE SEQUENCE [LARGE SCALE GENOMIC DNA]</scope>
    <source>
        <strain evidence="7">DSM 13188</strain>
    </source>
</reference>
<dbReference type="GO" id="GO:0051287">
    <property type="term" value="F:NAD binding"/>
    <property type="evidence" value="ECO:0007669"/>
    <property type="project" value="InterPro"/>
</dbReference>
<dbReference type="SUPFAM" id="SSF52283">
    <property type="entry name" value="Formate/glycerate dehydrogenase catalytic domain-like"/>
    <property type="match status" value="1"/>
</dbReference>
<dbReference type="EMBL" id="CP009285">
    <property type="protein sequence ID" value="AIQ56490.1"/>
    <property type="molecule type" value="Genomic_DNA"/>
</dbReference>
<protein>
    <submittedName>
        <fullName evidence="7">2-hydroxyacid dehydrogenase</fullName>
    </submittedName>
</protein>
<dbReference type="AlphaFoldDB" id="A0A089L8T3"/>
<organism evidence="7 8">
    <name type="scientific">Paenibacillus borealis</name>
    <dbReference type="NCBI Taxonomy" id="160799"/>
    <lineage>
        <taxon>Bacteria</taxon>
        <taxon>Bacillati</taxon>
        <taxon>Bacillota</taxon>
        <taxon>Bacilli</taxon>
        <taxon>Bacillales</taxon>
        <taxon>Paenibacillaceae</taxon>
        <taxon>Paenibacillus</taxon>
    </lineage>
</organism>
<evidence type="ECO:0000256" key="2">
    <source>
        <dbReference type="ARBA" id="ARBA00023002"/>
    </source>
</evidence>
<dbReference type="PANTHER" id="PTHR43333">
    <property type="entry name" value="2-HACID_DH_C DOMAIN-CONTAINING PROTEIN"/>
    <property type="match status" value="1"/>
</dbReference>
<feature type="domain" description="D-isomer specific 2-hydroxyacid dehydrogenase NAD-binding" evidence="6">
    <location>
        <begin position="107"/>
        <end position="280"/>
    </location>
</feature>
<evidence type="ECO:0000256" key="1">
    <source>
        <dbReference type="ARBA" id="ARBA00005854"/>
    </source>
</evidence>
<dbReference type="Pfam" id="PF00389">
    <property type="entry name" value="2-Hacid_dh"/>
    <property type="match status" value="1"/>
</dbReference>
<proteinExistence type="inferred from homology"/>
<keyword evidence="8" id="KW-1185">Reference proteome</keyword>
<feature type="domain" description="D-isomer specific 2-hydroxyacid dehydrogenase catalytic" evidence="5">
    <location>
        <begin position="12"/>
        <end position="307"/>
    </location>
</feature>
<evidence type="ECO:0000256" key="3">
    <source>
        <dbReference type="ARBA" id="ARBA00023027"/>
    </source>
</evidence>
<dbReference type="Pfam" id="PF02826">
    <property type="entry name" value="2-Hacid_dh_C"/>
    <property type="match status" value="1"/>
</dbReference>
<dbReference type="KEGG" id="pbd:PBOR_05720"/>
<evidence type="ECO:0000259" key="6">
    <source>
        <dbReference type="Pfam" id="PF02826"/>
    </source>
</evidence>
<dbReference type="RefSeq" id="WP_042210820.1">
    <property type="nucleotide sequence ID" value="NZ_CP009285.1"/>
</dbReference>
<evidence type="ECO:0000256" key="4">
    <source>
        <dbReference type="RuleBase" id="RU003719"/>
    </source>
</evidence>